<comment type="caution">
    <text evidence="3">The sequence shown here is derived from an EMBL/GenBank/DDBJ whole genome shotgun (WGS) entry which is preliminary data.</text>
</comment>
<dbReference type="RefSeq" id="WP_185706794.1">
    <property type="nucleotide sequence ID" value="NZ_JAAXCY010000005.1"/>
</dbReference>
<dbReference type="EMBL" id="JAAXCY010000005">
    <property type="protein sequence ID" value="MBC2407314.1"/>
    <property type="molecule type" value="Genomic_DNA"/>
</dbReference>
<proteinExistence type="predicted"/>
<reference evidence="4 5" key="1">
    <citation type="submission" date="2020-04" db="EMBL/GenBank/DDBJ databases">
        <title>Pseudomonas crami sp. nov., a novel proteolytic bacterial species isolated from cream.</title>
        <authorList>
            <person name="Hofmann K."/>
            <person name="Woller A."/>
            <person name="Huptas C."/>
            <person name="Wenning M."/>
            <person name="Scherer S."/>
            <person name="Doll E.V."/>
        </authorList>
    </citation>
    <scope>NUCLEOTIDE SEQUENCE [LARGE SCALE GENOMIC DNA]</scope>
    <source>
        <strain evidence="2 5">WS 5096</strain>
        <strain evidence="3 4">WS 5106</strain>
    </source>
</reference>
<evidence type="ECO:0008006" key="6">
    <source>
        <dbReference type="Google" id="ProtNLM"/>
    </source>
</evidence>
<accession>A0A7X1AMI6</accession>
<dbReference type="Proteomes" id="UP000520513">
    <property type="component" value="Unassembled WGS sequence"/>
</dbReference>
<keyword evidence="5" id="KW-1185">Reference proteome</keyword>
<gene>
    <name evidence="2" type="ORF">HF209_10265</name>
    <name evidence="3" type="ORF">HF257_15005</name>
</gene>
<name>A0A7X1AMI6_9PSED</name>
<evidence type="ECO:0000256" key="1">
    <source>
        <dbReference type="SAM" id="SignalP"/>
    </source>
</evidence>
<sequence length="124" mass="14087">MKTKMASVVLAGASLITCTNAWSWYMKGETVRFNAQEWSYCKAGATDAAAIMYSRQMGTPLEYPYDAYTDTHKKMRAKFIEMAEGYPIESTKEKKMEVAEKFTADMQRGCLMYLKAVQPESFAE</sequence>
<feature type="chain" id="PRO_5031440159" description="Valyl-tRNA synthetase" evidence="1">
    <location>
        <begin position="22"/>
        <end position="124"/>
    </location>
</feature>
<dbReference type="EMBL" id="JAAXCZ010000004">
    <property type="protein sequence ID" value="MBC2381325.1"/>
    <property type="molecule type" value="Genomic_DNA"/>
</dbReference>
<evidence type="ECO:0000313" key="3">
    <source>
        <dbReference type="EMBL" id="MBC2407314.1"/>
    </source>
</evidence>
<evidence type="ECO:0000313" key="4">
    <source>
        <dbReference type="Proteomes" id="UP000520513"/>
    </source>
</evidence>
<dbReference type="Proteomes" id="UP000534677">
    <property type="component" value="Unassembled WGS sequence"/>
</dbReference>
<feature type="signal peptide" evidence="1">
    <location>
        <begin position="1"/>
        <end position="21"/>
    </location>
</feature>
<dbReference type="AlphaFoldDB" id="A0A7X1AMI6"/>
<organism evidence="3 4">
    <name type="scientific">Pseudomonas cremoris</name>
    <dbReference type="NCBI Taxonomy" id="2724178"/>
    <lineage>
        <taxon>Bacteria</taxon>
        <taxon>Pseudomonadati</taxon>
        <taxon>Pseudomonadota</taxon>
        <taxon>Gammaproteobacteria</taxon>
        <taxon>Pseudomonadales</taxon>
        <taxon>Pseudomonadaceae</taxon>
        <taxon>Pseudomonas</taxon>
    </lineage>
</organism>
<keyword evidence="1" id="KW-0732">Signal</keyword>
<evidence type="ECO:0000313" key="2">
    <source>
        <dbReference type="EMBL" id="MBC2381325.1"/>
    </source>
</evidence>
<evidence type="ECO:0000313" key="5">
    <source>
        <dbReference type="Proteomes" id="UP000534677"/>
    </source>
</evidence>
<protein>
    <recommendedName>
        <fullName evidence="6">Valyl-tRNA synthetase</fullName>
    </recommendedName>
</protein>